<evidence type="ECO:0008006" key="4">
    <source>
        <dbReference type="Google" id="ProtNLM"/>
    </source>
</evidence>
<keyword evidence="1" id="KW-1133">Transmembrane helix</keyword>
<dbReference type="AlphaFoldDB" id="A0A1R3X6N0"/>
<gene>
    <name evidence="2" type="ORF">SAMN05421849_2260</name>
</gene>
<reference evidence="2 3" key="1">
    <citation type="submission" date="2017-01" db="EMBL/GenBank/DDBJ databases">
        <authorList>
            <person name="Mah S.A."/>
            <person name="Swanson W.J."/>
            <person name="Moy G.W."/>
            <person name="Vacquier V.D."/>
        </authorList>
    </citation>
    <scope>NUCLEOTIDE SEQUENCE [LARGE SCALE GENOMIC DNA]</scope>
    <source>
        <strain evidence="2 3">DSM 21219</strain>
    </source>
</reference>
<keyword evidence="3" id="KW-1185">Reference proteome</keyword>
<organism evidence="2 3">
    <name type="scientific">Pontibaca methylaminivorans</name>
    <dbReference type="NCBI Taxonomy" id="515897"/>
    <lineage>
        <taxon>Bacteria</taxon>
        <taxon>Pseudomonadati</taxon>
        <taxon>Pseudomonadota</taxon>
        <taxon>Alphaproteobacteria</taxon>
        <taxon>Rhodobacterales</taxon>
        <taxon>Roseobacteraceae</taxon>
        <taxon>Pontibaca</taxon>
    </lineage>
</organism>
<dbReference type="EMBL" id="FTPS01000001">
    <property type="protein sequence ID" value="SIT85146.1"/>
    <property type="molecule type" value="Genomic_DNA"/>
</dbReference>
<feature type="transmembrane region" description="Helical" evidence="1">
    <location>
        <begin position="6"/>
        <end position="25"/>
    </location>
</feature>
<evidence type="ECO:0000313" key="3">
    <source>
        <dbReference type="Proteomes" id="UP000192455"/>
    </source>
</evidence>
<keyword evidence="1" id="KW-0472">Membrane</keyword>
<dbReference type="RefSeq" id="WP_076649928.1">
    <property type="nucleotide sequence ID" value="NZ_FTPS01000001.1"/>
</dbReference>
<protein>
    <recommendedName>
        <fullName evidence="4">DUF3137 domain-containing protein</fullName>
    </recommendedName>
</protein>
<dbReference type="Proteomes" id="UP000192455">
    <property type="component" value="Unassembled WGS sequence"/>
</dbReference>
<accession>A0A1R3X6N0</accession>
<dbReference type="OrthoDB" id="7990319at2"/>
<evidence type="ECO:0000256" key="1">
    <source>
        <dbReference type="SAM" id="Phobius"/>
    </source>
</evidence>
<evidence type="ECO:0000313" key="2">
    <source>
        <dbReference type="EMBL" id="SIT85146.1"/>
    </source>
</evidence>
<sequence length="231" mass="25851">MQDYGLALLLILTGAVLALFAYRNLGAARARRLSRLAYFDACRPVFQAVRLGRAATGFPRLAGRFRGHEFDLQAVPETLTFRKLPALWVLVSLPAPMPVGANFNLMIRPTGVESFSGFHRLPEQISIPPGFPEDCAIRTDDIARVPPEHVLRKHLPLFDDPRVKELVISPAGLRITLLAEEADRSRYLFFRDAEMGRSPLPPARITPLLDRLLEMKSDIERHSLNQSGYAA</sequence>
<proteinExistence type="predicted"/>
<name>A0A1R3X6N0_9RHOB</name>
<dbReference type="STRING" id="515897.SAMN05421849_2260"/>
<keyword evidence="1" id="KW-0812">Transmembrane</keyword>